<dbReference type="CDD" id="cd03064">
    <property type="entry name" value="TRX_Fd_NuoE"/>
    <property type="match status" value="1"/>
</dbReference>
<evidence type="ECO:0000313" key="12">
    <source>
        <dbReference type="Proteomes" id="UP000230066"/>
    </source>
</evidence>
<sequence length="246" mass="27337">MSTSLLLSRWMSLRNCLPVVYIQKNFSSHVFVHRDSPQNNPKTPFDFTPENKARLDAIIANYPKNYKSAAILPALDLAQRQNGWLSISCMNKVAELLEVPRMRIYEVATFYTMFNREPVGKYHIQLCTTTPCMLGGVGSDKILEAIQNHLGIKPGQTTEDNLFTLNEVECLGACVNAPMMQINDDYYEDLTVEDAARILDELKAGKKPKPGPQSGQGSRLAAEPKNGLTSLTTEPYGPGFKVQPGL</sequence>
<gene>
    <name evidence="11" type="ORF">D915_005971</name>
</gene>
<comment type="caution">
    <text evidence="11">The sequence shown here is derived from an EMBL/GenBank/DDBJ whole genome shotgun (WGS) entry which is preliminary data.</text>
</comment>
<dbReference type="FunFam" id="3.40.30.10:FF:000022">
    <property type="entry name" value="NADH dehydrogenase flavoprotein 2, mitochondrial"/>
    <property type="match status" value="1"/>
</dbReference>
<dbReference type="InterPro" id="IPR002023">
    <property type="entry name" value="NuoE-like"/>
</dbReference>
<comment type="cofactor">
    <cofactor evidence="8">
        <name>[2Fe-2S] cluster</name>
        <dbReference type="ChEBI" id="CHEBI:190135"/>
    </cofactor>
</comment>
<evidence type="ECO:0000256" key="6">
    <source>
        <dbReference type="ARBA" id="ARBA00023014"/>
    </source>
</evidence>
<dbReference type="PROSITE" id="PS01099">
    <property type="entry name" value="COMPLEX1_24K"/>
    <property type="match status" value="1"/>
</dbReference>
<feature type="region of interest" description="Disordered" evidence="10">
    <location>
        <begin position="203"/>
        <end position="246"/>
    </location>
</feature>
<feature type="binding site" evidence="9">
    <location>
        <position position="174"/>
    </location>
    <ligand>
        <name>[2Fe-2S] cluster</name>
        <dbReference type="ChEBI" id="CHEBI:190135"/>
    </ligand>
</feature>
<dbReference type="GO" id="GO:0005743">
    <property type="term" value="C:mitochondrial inner membrane"/>
    <property type="evidence" value="ECO:0007669"/>
    <property type="project" value="UniProtKB-ARBA"/>
</dbReference>
<evidence type="ECO:0000256" key="8">
    <source>
        <dbReference type="ARBA" id="ARBA00034078"/>
    </source>
</evidence>
<feature type="binding site" evidence="9">
    <location>
        <position position="132"/>
    </location>
    <ligand>
        <name>[2Fe-2S] cluster</name>
        <dbReference type="ChEBI" id="CHEBI:190135"/>
    </ligand>
</feature>
<keyword evidence="5 9" id="KW-0408">Iron</keyword>
<comment type="similarity">
    <text evidence="1">Belongs to the complex I 24 kDa subunit family.</text>
</comment>
<dbReference type="NCBIfam" id="TIGR01958">
    <property type="entry name" value="nuoE_fam"/>
    <property type="match status" value="1"/>
</dbReference>
<keyword evidence="2 9" id="KW-0001">2Fe-2S</keyword>
<feature type="binding site" evidence="9">
    <location>
        <position position="170"/>
    </location>
    <ligand>
        <name>[2Fe-2S] cluster</name>
        <dbReference type="ChEBI" id="CHEBI:190135"/>
    </ligand>
</feature>
<evidence type="ECO:0000256" key="3">
    <source>
        <dbReference type="ARBA" id="ARBA00022723"/>
    </source>
</evidence>
<dbReference type="Gene3D" id="3.40.30.10">
    <property type="entry name" value="Glutaredoxin"/>
    <property type="match status" value="1"/>
</dbReference>
<dbReference type="GO" id="GO:1902494">
    <property type="term" value="C:catalytic complex"/>
    <property type="evidence" value="ECO:0007669"/>
    <property type="project" value="UniProtKB-ARBA"/>
</dbReference>
<evidence type="ECO:0000256" key="1">
    <source>
        <dbReference type="ARBA" id="ARBA00010643"/>
    </source>
</evidence>
<dbReference type="PANTHER" id="PTHR10371">
    <property type="entry name" value="NADH DEHYDROGENASE UBIQUINONE FLAVOPROTEIN 2, MITOCHONDRIAL"/>
    <property type="match status" value="1"/>
</dbReference>
<organism evidence="11 12">
    <name type="scientific">Fasciola hepatica</name>
    <name type="common">Liver fluke</name>
    <dbReference type="NCBI Taxonomy" id="6192"/>
    <lineage>
        <taxon>Eukaryota</taxon>
        <taxon>Metazoa</taxon>
        <taxon>Spiralia</taxon>
        <taxon>Lophotrochozoa</taxon>
        <taxon>Platyhelminthes</taxon>
        <taxon>Trematoda</taxon>
        <taxon>Digenea</taxon>
        <taxon>Plagiorchiida</taxon>
        <taxon>Echinostomata</taxon>
        <taxon>Echinostomatoidea</taxon>
        <taxon>Fasciolidae</taxon>
        <taxon>Fasciola</taxon>
    </lineage>
</organism>
<dbReference type="EMBL" id="JXXN02002541">
    <property type="protein sequence ID" value="THD22762.1"/>
    <property type="molecule type" value="Genomic_DNA"/>
</dbReference>
<evidence type="ECO:0000313" key="11">
    <source>
        <dbReference type="EMBL" id="THD22762.1"/>
    </source>
</evidence>
<keyword evidence="3 9" id="KW-0479">Metal-binding</keyword>
<dbReference type="InterPro" id="IPR036249">
    <property type="entry name" value="Thioredoxin-like_sf"/>
</dbReference>
<dbReference type="Proteomes" id="UP000230066">
    <property type="component" value="Unassembled WGS sequence"/>
</dbReference>
<feature type="binding site" evidence="9">
    <location>
        <position position="127"/>
    </location>
    <ligand>
        <name>[2Fe-2S] cluster</name>
        <dbReference type="ChEBI" id="CHEBI:190135"/>
    </ligand>
</feature>
<evidence type="ECO:0000256" key="10">
    <source>
        <dbReference type="SAM" id="MobiDB-lite"/>
    </source>
</evidence>
<dbReference type="InterPro" id="IPR041921">
    <property type="entry name" value="NuoE_N"/>
</dbReference>
<dbReference type="GO" id="GO:0006120">
    <property type="term" value="P:mitochondrial electron transport, NADH to ubiquinone"/>
    <property type="evidence" value="ECO:0007669"/>
    <property type="project" value="UniProtKB-ARBA"/>
</dbReference>
<dbReference type="FunFam" id="1.10.10.1590:FF:000001">
    <property type="entry name" value="NADH-quinone oxidoreductase subunit E"/>
    <property type="match status" value="1"/>
</dbReference>
<dbReference type="GO" id="GO:0051537">
    <property type="term" value="F:2 iron, 2 sulfur cluster binding"/>
    <property type="evidence" value="ECO:0007669"/>
    <property type="project" value="UniProtKB-KW"/>
</dbReference>
<proteinExistence type="inferred from homology"/>
<dbReference type="AlphaFoldDB" id="A0A4E0RX66"/>
<dbReference type="NCBIfam" id="NF005725">
    <property type="entry name" value="PRK07539.1-5"/>
    <property type="match status" value="1"/>
</dbReference>
<dbReference type="Gene3D" id="1.10.10.1590">
    <property type="entry name" value="NADH-quinone oxidoreductase subunit E"/>
    <property type="match status" value="1"/>
</dbReference>
<dbReference type="GO" id="GO:0003954">
    <property type="term" value="F:NADH dehydrogenase activity"/>
    <property type="evidence" value="ECO:0007669"/>
    <property type="project" value="TreeGrafter"/>
</dbReference>
<keyword evidence="6 9" id="KW-0411">Iron-sulfur</keyword>
<evidence type="ECO:0000256" key="5">
    <source>
        <dbReference type="ARBA" id="ARBA00023004"/>
    </source>
</evidence>
<name>A0A4E0RX66_FASHE</name>
<dbReference type="PIRSF" id="PIRSF000216">
    <property type="entry name" value="NADH_DH_24kDa"/>
    <property type="match status" value="1"/>
</dbReference>
<accession>A0A4E0RX66</accession>
<protein>
    <submittedName>
        <fullName evidence="11">NADH-ubiquinone oxidoreductase subunit mitochondrial</fullName>
    </submittedName>
</protein>
<evidence type="ECO:0000256" key="4">
    <source>
        <dbReference type="ARBA" id="ARBA00022967"/>
    </source>
</evidence>
<keyword evidence="12" id="KW-1185">Reference proteome</keyword>
<dbReference type="GO" id="GO:0008137">
    <property type="term" value="F:NADH dehydrogenase (ubiquinone) activity"/>
    <property type="evidence" value="ECO:0007669"/>
    <property type="project" value="UniProtKB-ARBA"/>
</dbReference>
<keyword evidence="4" id="KW-1278">Translocase</keyword>
<dbReference type="GO" id="GO:0098796">
    <property type="term" value="C:membrane protein complex"/>
    <property type="evidence" value="ECO:0007669"/>
    <property type="project" value="UniProtKB-ARBA"/>
</dbReference>
<dbReference type="PANTHER" id="PTHR10371:SF3">
    <property type="entry name" value="NADH DEHYDROGENASE [UBIQUINONE] FLAVOPROTEIN 2, MITOCHONDRIAL"/>
    <property type="match status" value="1"/>
</dbReference>
<dbReference type="InterPro" id="IPR042128">
    <property type="entry name" value="NuoE_dom"/>
</dbReference>
<dbReference type="GO" id="GO:0046872">
    <property type="term" value="F:metal ion binding"/>
    <property type="evidence" value="ECO:0007669"/>
    <property type="project" value="UniProtKB-KW"/>
</dbReference>
<evidence type="ECO:0000256" key="2">
    <source>
        <dbReference type="ARBA" id="ARBA00022714"/>
    </source>
</evidence>
<reference evidence="11" key="1">
    <citation type="submission" date="2019-03" db="EMBL/GenBank/DDBJ databases">
        <title>Improved annotation for the trematode Fasciola hepatica.</title>
        <authorList>
            <person name="Choi Y.-J."/>
            <person name="Martin J."/>
            <person name="Mitreva M."/>
        </authorList>
    </citation>
    <scope>NUCLEOTIDE SEQUENCE [LARGE SCALE GENOMIC DNA]</scope>
</reference>
<dbReference type="NCBIfam" id="NF005722">
    <property type="entry name" value="PRK07539.1-2"/>
    <property type="match status" value="1"/>
</dbReference>
<dbReference type="Pfam" id="PF01257">
    <property type="entry name" value="2Fe-2S_thioredx"/>
    <property type="match status" value="1"/>
</dbReference>
<evidence type="ECO:0000256" key="7">
    <source>
        <dbReference type="ARBA" id="ARBA00023027"/>
    </source>
</evidence>
<evidence type="ECO:0000256" key="9">
    <source>
        <dbReference type="PIRSR" id="PIRSR000216-1"/>
    </source>
</evidence>
<dbReference type="SUPFAM" id="SSF52833">
    <property type="entry name" value="Thioredoxin-like"/>
    <property type="match status" value="1"/>
</dbReference>
<comment type="cofactor">
    <cofactor evidence="9">
        <name>[2Fe-2S] cluster</name>
        <dbReference type="ChEBI" id="CHEBI:190135"/>
    </cofactor>
    <text evidence="9">Binds 1 [2Fe-2S] cluster.</text>
</comment>
<keyword evidence="7" id="KW-0520">NAD</keyword>